<keyword evidence="1" id="KW-0677">Repeat</keyword>
<dbReference type="InterPro" id="IPR001119">
    <property type="entry name" value="SLH_dom"/>
</dbReference>
<dbReference type="RefSeq" id="WP_161821206.1">
    <property type="nucleotide sequence ID" value="NZ_LSRS01000002.1"/>
</dbReference>
<keyword evidence="6" id="KW-1185">Reference proteome</keyword>
<dbReference type="InterPro" id="IPR051465">
    <property type="entry name" value="Cell_Envelope_Struct_Comp"/>
</dbReference>
<evidence type="ECO:0000313" key="6">
    <source>
        <dbReference type="Proteomes" id="UP000798488"/>
    </source>
</evidence>
<dbReference type="Pfam" id="PF13620">
    <property type="entry name" value="CarboxypepD_reg"/>
    <property type="match status" value="1"/>
</dbReference>
<protein>
    <submittedName>
        <fullName evidence="5">Endo-1,4-beta-xylanase A</fullName>
        <ecNumber evidence="5">3.2.1.8</ecNumber>
    </submittedName>
</protein>
<feature type="signal peptide" evidence="3">
    <location>
        <begin position="1"/>
        <end position="26"/>
    </location>
</feature>
<dbReference type="Pfam" id="PF00395">
    <property type="entry name" value="SLH"/>
    <property type="match status" value="3"/>
</dbReference>
<keyword evidence="5" id="KW-0326">Glycosidase</keyword>
<dbReference type="GO" id="GO:0031176">
    <property type="term" value="F:endo-1,4-beta-xylanase activity"/>
    <property type="evidence" value="ECO:0007669"/>
    <property type="project" value="UniProtKB-EC"/>
</dbReference>
<accession>A0A9D3AZP5</accession>
<dbReference type="OrthoDB" id="2112962at2"/>
<dbReference type="Proteomes" id="UP000798488">
    <property type="component" value="Unassembled WGS sequence"/>
</dbReference>
<evidence type="ECO:0000256" key="3">
    <source>
        <dbReference type="SAM" id="SignalP"/>
    </source>
</evidence>
<gene>
    <name evidence="5" type="primary">xynA1_2</name>
    <name evidence="5" type="ORF">SPSYN_00806</name>
</gene>
<dbReference type="PROSITE" id="PS51272">
    <property type="entry name" value="SLH"/>
    <property type="match status" value="3"/>
</dbReference>
<feature type="domain" description="SLH" evidence="4">
    <location>
        <begin position="24"/>
        <end position="87"/>
    </location>
</feature>
<dbReference type="PANTHER" id="PTHR43308:SF5">
    <property type="entry name" value="S-LAYER PROTEIN _ PEPTIDOGLYCAN ENDO-BETA-N-ACETYLGLUCOSAMINIDASE"/>
    <property type="match status" value="1"/>
</dbReference>
<proteinExistence type="predicted"/>
<dbReference type="SUPFAM" id="SSF49464">
    <property type="entry name" value="Carboxypeptidase regulatory domain-like"/>
    <property type="match status" value="1"/>
</dbReference>
<evidence type="ECO:0000256" key="2">
    <source>
        <dbReference type="SAM" id="MobiDB-lite"/>
    </source>
</evidence>
<dbReference type="Gene3D" id="2.60.40.1120">
    <property type="entry name" value="Carboxypeptidase-like, regulatory domain"/>
    <property type="match status" value="1"/>
</dbReference>
<evidence type="ECO:0000256" key="1">
    <source>
        <dbReference type="ARBA" id="ARBA00022737"/>
    </source>
</evidence>
<feature type="compositionally biased region" description="Acidic residues" evidence="2">
    <location>
        <begin position="220"/>
        <end position="230"/>
    </location>
</feature>
<dbReference type="AlphaFoldDB" id="A0A9D3AZP5"/>
<feature type="chain" id="PRO_5039412651" evidence="3">
    <location>
        <begin position="27"/>
        <end position="469"/>
    </location>
</feature>
<comment type="caution">
    <text evidence="5">The sequence shown here is derived from an EMBL/GenBank/DDBJ whole genome shotgun (WGS) entry which is preliminary data.</text>
</comment>
<dbReference type="InterPro" id="IPR008969">
    <property type="entry name" value="CarboxyPept-like_regulatory"/>
</dbReference>
<feature type="region of interest" description="Disordered" evidence="2">
    <location>
        <begin position="203"/>
        <end position="233"/>
    </location>
</feature>
<reference evidence="5" key="1">
    <citation type="submission" date="2016-02" db="EMBL/GenBank/DDBJ databases">
        <title>Draft Genome Sequence of Sporotomaculum syntrophicum Strain FB, a Syntrophic Benzoate Degrader.</title>
        <authorList>
            <person name="Nobu M.K."/>
            <person name="Narihiro T."/>
            <person name="Qiu Y.-L."/>
            <person name="Ohashi A."/>
            <person name="Liu W.-T."/>
            <person name="Yuji S."/>
        </authorList>
    </citation>
    <scope>NUCLEOTIDE SEQUENCE</scope>
    <source>
        <strain evidence="5">FB</strain>
    </source>
</reference>
<dbReference type="EMBL" id="LSRS01000002">
    <property type="protein sequence ID" value="KAF1086068.1"/>
    <property type="molecule type" value="Genomic_DNA"/>
</dbReference>
<evidence type="ECO:0000259" key="4">
    <source>
        <dbReference type="PROSITE" id="PS51272"/>
    </source>
</evidence>
<dbReference type="EC" id="3.2.1.8" evidence="5"/>
<keyword evidence="5" id="KW-0378">Hydrolase</keyword>
<feature type="domain" description="SLH" evidence="4">
    <location>
        <begin position="149"/>
        <end position="209"/>
    </location>
</feature>
<keyword evidence="3" id="KW-0732">Signal</keyword>
<dbReference type="PANTHER" id="PTHR43308">
    <property type="entry name" value="OUTER MEMBRANE PROTEIN ALPHA-RELATED"/>
    <property type="match status" value="1"/>
</dbReference>
<name>A0A9D3AZP5_9FIRM</name>
<feature type="domain" description="SLH" evidence="4">
    <location>
        <begin position="88"/>
        <end position="147"/>
    </location>
</feature>
<evidence type="ECO:0000313" key="5">
    <source>
        <dbReference type="EMBL" id="KAF1086068.1"/>
    </source>
</evidence>
<organism evidence="5 6">
    <name type="scientific">Sporotomaculum syntrophicum</name>
    <dbReference type="NCBI Taxonomy" id="182264"/>
    <lineage>
        <taxon>Bacteria</taxon>
        <taxon>Bacillati</taxon>
        <taxon>Bacillota</taxon>
        <taxon>Clostridia</taxon>
        <taxon>Eubacteriales</taxon>
        <taxon>Desulfallaceae</taxon>
        <taxon>Sporotomaculum</taxon>
    </lineage>
</organism>
<sequence length="469" mass="50869">MLKKRFMVVLVVAFCLALTAGGGAWAASFSDVQGHWAEDIIDEWSSLGMINGYPDGTFKPNRQVTRAEFVTLINRAFCIEESNTDPGFTDVRSSNWYYEDVAVAKAAGYIEGYPDNLFKPNNGISRQEVAAILARLLNLDETTDELDKLTDKDSIADWARGYVGANVDNGVFIGMPNGAFQPARGITRAETLAVLDRALDDRVPGDCDGDGSSDGRSESSDEIINDDDNSGIEGTVIYNGEPVENATVKVYKANSNNVLETEYTNEDGEFEFKLAPGKYDITASSSNRKTSKNDIEVEESKYTNVELKLTRTSSGGGGSYSTTPKLTAATITINPQGDNNDNITIPVTLNSDGLKGTIDLSEYGDYDYVIGGTVTCSEVAELKVTGINGDYGDMLNLVQSKLQIQTLAAGKEEKLDLLKYLDELDPQDDGISMWYLRTLLGKQATIKGTLAGNSRTVDVNLTVILDKAV</sequence>